<keyword evidence="2" id="KW-1133">Transmembrane helix</keyword>
<dbReference type="RefSeq" id="WP_007238527.1">
    <property type="nucleotide sequence ID" value="NZ_BAFB01000100.1"/>
</dbReference>
<dbReference type="OrthoDB" id="3401220at2"/>
<sequence>MASTEVEHDKHEQIDTGWKHEPADAPSARFGWHGTATKTAYAAGWFCVAALLFMLIGNQVGHVEDIYLVVIAVILAFILLYKMFKKKKWS</sequence>
<evidence type="ECO:0008006" key="5">
    <source>
        <dbReference type="Google" id="ProtNLM"/>
    </source>
</evidence>
<protein>
    <recommendedName>
        <fullName evidence="5">DUF2631 domain-containing protein</fullName>
    </recommendedName>
</protein>
<keyword evidence="2" id="KW-0812">Transmembrane</keyword>
<name>H5TLD0_GORO1</name>
<comment type="caution">
    <text evidence="3">The sequence shown here is derived from an EMBL/GenBank/DDBJ whole genome shotgun (WGS) entry which is preliminary data.</text>
</comment>
<accession>H5TLD0</accession>
<evidence type="ECO:0000256" key="1">
    <source>
        <dbReference type="SAM" id="MobiDB-lite"/>
    </source>
</evidence>
<evidence type="ECO:0000313" key="4">
    <source>
        <dbReference type="Proteomes" id="UP000005038"/>
    </source>
</evidence>
<dbReference type="InterPro" id="IPR024341">
    <property type="entry name" value="DUF2631"/>
</dbReference>
<dbReference type="Pfam" id="PF10939">
    <property type="entry name" value="DUF2631"/>
    <property type="match status" value="1"/>
</dbReference>
<evidence type="ECO:0000256" key="2">
    <source>
        <dbReference type="SAM" id="Phobius"/>
    </source>
</evidence>
<feature type="transmembrane region" description="Helical" evidence="2">
    <location>
        <begin position="66"/>
        <end position="84"/>
    </location>
</feature>
<keyword evidence="2" id="KW-0472">Membrane</keyword>
<evidence type="ECO:0000313" key="3">
    <source>
        <dbReference type="EMBL" id="GAB34288.1"/>
    </source>
</evidence>
<dbReference type="STRING" id="1108044.GOOTI_100_00100"/>
<dbReference type="EMBL" id="BAFB01000100">
    <property type="protein sequence ID" value="GAB34288.1"/>
    <property type="molecule type" value="Genomic_DNA"/>
</dbReference>
<keyword evidence="4" id="KW-1185">Reference proteome</keyword>
<reference evidence="3" key="1">
    <citation type="submission" date="2012-02" db="EMBL/GenBank/DDBJ databases">
        <title>Whole genome shotgun sequence of Gordonia otitidis NBRC 100426.</title>
        <authorList>
            <person name="Yoshida I."/>
            <person name="Hosoyama A."/>
            <person name="Tsuchikane K."/>
            <person name="Katsumata H."/>
            <person name="Yamazaki S."/>
            <person name="Fujita N."/>
        </authorList>
    </citation>
    <scope>NUCLEOTIDE SEQUENCE [LARGE SCALE GENOMIC DNA]</scope>
    <source>
        <strain evidence="3">NBRC 100426</strain>
    </source>
</reference>
<dbReference type="AlphaFoldDB" id="H5TLD0"/>
<proteinExistence type="predicted"/>
<feature type="transmembrane region" description="Helical" evidence="2">
    <location>
        <begin position="39"/>
        <end position="60"/>
    </location>
</feature>
<dbReference type="Proteomes" id="UP000005038">
    <property type="component" value="Unassembled WGS sequence"/>
</dbReference>
<organism evidence="3 4">
    <name type="scientific">Gordonia otitidis (strain DSM 44809 / CCUG 52243 / JCM 12355 / NBRC 100426 / IFM 10032)</name>
    <dbReference type="NCBI Taxonomy" id="1108044"/>
    <lineage>
        <taxon>Bacteria</taxon>
        <taxon>Bacillati</taxon>
        <taxon>Actinomycetota</taxon>
        <taxon>Actinomycetes</taxon>
        <taxon>Mycobacteriales</taxon>
        <taxon>Gordoniaceae</taxon>
        <taxon>Gordonia</taxon>
    </lineage>
</organism>
<gene>
    <name evidence="3" type="ORF">GOOTI_100_00100</name>
</gene>
<feature type="region of interest" description="Disordered" evidence="1">
    <location>
        <begin position="1"/>
        <end position="22"/>
    </location>
</feature>